<proteinExistence type="predicted"/>
<dbReference type="GeneID" id="27327007"/>
<protein>
    <recommendedName>
        <fullName evidence="2">Xylanolytic transcriptional activator regulatory domain-containing protein</fullName>
    </recommendedName>
</protein>
<dbReference type="EMBL" id="KN847527">
    <property type="protein sequence ID" value="KIV87976.1"/>
    <property type="molecule type" value="Genomic_DNA"/>
</dbReference>
<gene>
    <name evidence="3" type="ORF">PV10_09162</name>
</gene>
<organism evidence="3 4">
    <name type="scientific">Exophiala mesophila</name>
    <name type="common">Black yeast-like fungus</name>
    <dbReference type="NCBI Taxonomy" id="212818"/>
    <lineage>
        <taxon>Eukaryota</taxon>
        <taxon>Fungi</taxon>
        <taxon>Dikarya</taxon>
        <taxon>Ascomycota</taxon>
        <taxon>Pezizomycotina</taxon>
        <taxon>Eurotiomycetes</taxon>
        <taxon>Chaetothyriomycetidae</taxon>
        <taxon>Chaetothyriales</taxon>
        <taxon>Herpotrichiellaceae</taxon>
        <taxon>Exophiala</taxon>
    </lineage>
</organism>
<evidence type="ECO:0000313" key="4">
    <source>
        <dbReference type="Proteomes" id="UP000054302"/>
    </source>
</evidence>
<feature type="domain" description="Xylanolytic transcriptional activator regulatory" evidence="2">
    <location>
        <begin position="120"/>
        <end position="195"/>
    </location>
</feature>
<accession>A0A0D1ZMI9</accession>
<dbReference type="HOGENOM" id="CLU_011910_2_0_1"/>
<dbReference type="PANTHER" id="PTHR47654">
    <property type="entry name" value="ZN(II)2CYS6 TRANSCRIPTION FACTOR (EUROFUNG)-RELATED"/>
    <property type="match status" value="1"/>
</dbReference>
<dbReference type="OrthoDB" id="5296287at2759"/>
<dbReference type="EMBL" id="KN847527">
    <property type="protein sequence ID" value="KIV87974.1"/>
    <property type="molecule type" value="Genomic_DNA"/>
</dbReference>
<name>A0A0D1ZMI9_EXOME</name>
<dbReference type="RefSeq" id="XP_016219548.1">
    <property type="nucleotide sequence ID" value="XM_016374277.1"/>
</dbReference>
<dbReference type="OMA" id="ANNIHPR"/>
<evidence type="ECO:0000259" key="2">
    <source>
        <dbReference type="SMART" id="SM00906"/>
    </source>
</evidence>
<dbReference type="RefSeq" id="XP_016219550.1">
    <property type="nucleotide sequence ID" value="XM_016374279.1"/>
</dbReference>
<dbReference type="CDD" id="cd12148">
    <property type="entry name" value="fungal_TF_MHR"/>
    <property type="match status" value="1"/>
</dbReference>
<dbReference type="EMBL" id="KN847527">
    <property type="protein sequence ID" value="KIV87972.1"/>
    <property type="molecule type" value="Genomic_DNA"/>
</dbReference>
<dbReference type="EMBL" id="KN847527">
    <property type="protein sequence ID" value="KIV87973.1"/>
    <property type="molecule type" value="Genomic_DNA"/>
</dbReference>
<dbReference type="SMART" id="SM00906">
    <property type="entry name" value="Fungal_trans"/>
    <property type="match status" value="1"/>
</dbReference>
<keyword evidence="4" id="KW-1185">Reference proteome</keyword>
<dbReference type="AlphaFoldDB" id="A0A0D1ZMI9"/>
<keyword evidence="1" id="KW-0539">Nucleus</keyword>
<dbReference type="GO" id="GO:0008270">
    <property type="term" value="F:zinc ion binding"/>
    <property type="evidence" value="ECO:0007669"/>
    <property type="project" value="InterPro"/>
</dbReference>
<evidence type="ECO:0000256" key="1">
    <source>
        <dbReference type="ARBA" id="ARBA00023242"/>
    </source>
</evidence>
<dbReference type="GO" id="GO:0006351">
    <property type="term" value="P:DNA-templated transcription"/>
    <property type="evidence" value="ECO:0007669"/>
    <property type="project" value="InterPro"/>
</dbReference>
<dbReference type="RefSeq" id="XP_016219547.1">
    <property type="nucleotide sequence ID" value="XM_016374276.1"/>
</dbReference>
<dbReference type="Proteomes" id="UP000054302">
    <property type="component" value="Unassembled WGS sequence"/>
</dbReference>
<dbReference type="InterPro" id="IPR007219">
    <property type="entry name" value="XnlR_reg_dom"/>
</dbReference>
<dbReference type="PANTHER" id="PTHR47654:SF5">
    <property type="entry name" value="TRANSCRIPTION FACTOR DOMAIN-CONTAINING PROTEIN"/>
    <property type="match status" value="1"/>
</dbReference>
<dbReference type="RefSeq" id="XP_016219549.1">
    <property type="nucleotide sequence ID" value="XM_016374278.1"/>
</dbReference>
<dbReference type="GO" id="GO:0003677">
    <property type="term" value="F:DNA binding"/>
    <property type="evidence" value="ECO:0007669"/>
    <property type="project" value="InterPro"/>
</dbReference>
<dbReference type="VEuPathDB" id="FungiDB:PV10_09162"/>
<reference evidence="3 4" key="1">
    <citation type="submission" date="2015-01" db="EMBL/GenBank/DDBJ databases">
        <title>The Genome Sequence of Exophiala mesophila CBS40295.</title>
        <authorList>
            <consortium name="The Broad Institute Genomics Platform"/>
            <person name="Cuomo C."/>
            <person name="de Hoog S."/>
            <person name="Gorbushina A."/>
            <person name="Stielow B."/>
            <person name="Teixiera M."/>
            <person name="Abouelleil A."/>
            <person name="Chapman S.B."/>
            <person name="Priest M."/>
            <person name="Young S.K."/>
            <person name="Wortman J."/>
            <person name="Nusbaum C."/>
            <person name="Birren B."/>
        </authorList>
    </citation>
    <scope>NUCLEOTIDE SEQUENCE [LARGE SCALE GENOMIC DNA]</scope>
    <source>
        <strain evidence="3 4">CBS 40295</strain>
    </source>
</reference>
<dbReference type="EMBL" id="KN847527">
    <property type="protein sequence ID" value="KIV87977.1"/>
    <property type="molecule type" value="Genomic_DNA"/>
</dbReference>
<dbReference type="RefSeq" id="XP_016219546.1">
    <property type="nucleotide sequence ID" value="XM_016374275.1"/>
</dbReference>
<sequence>MAITMVGVFFDTLYPTLPFIDKDKFLQKLSQSYYLREDYSLIDRRRWLAIANMIFSLGLKWLMQGNANRSAGQEDHLYYARARKLGLDHRMVQDHPTTAQVEGLGLLALDLTMNHQITRAWICVGNAIRHAVSLGMHLAVHPGPDEARISGNRASTWYALYNLEMFLVEVTGRPTSMISGLEMTISQEGAQNHSESPLITQRQGSLPHAFGTPQPLLSDVSAQSLSTHFSRRVDVSRISRRISTTLYAGGLTANWAEFQHSVSLLQLEIEKLASTVVRRLQNLDGAWLLGDRHNLELAMSIYSLQMMLYRPFLCDWERKIRNESSPSQDFNQSKAVEAITAARSMLALLFSVDDLQTLPLVFPCWSTLHYICQAGSILILELAMHAIHLPSEAAEMVSDIHRVLIYLQAMSTASYSAAKAWEIFASFVNEIESRLETGNST</sequence>
<evidence type="ECO:0000313" key="3">
    <source>
        <dbReference type="EMBL" id="KIV87973.1"/>
    </source>
</evidence>
<dbReference type="InterPro" id="IPR053230">
    <property type="entry name" value="Trans_reg_galc"/>
</dbReference>
<dbReference type="Pfam" id="PF04082">
    <property type="entry name" value="Fungal_trans"/>
    <property type="match status" value="1"/>
</dbReference>
<dbReference type="RefSeq" id="XP_016219551.1">
    <property type="nucleotide sequence ID" value="XM_016374280.1"/>
</dbReference>
<dbReference type="EMBL" id="KN847527">
    <property type="protein sequence ID" value="KIV87975.1"/>
    <property type="molecule type" value="Genomic_DNA"/>
</dbReference>